<organism evidence="1 2">
    <name type="scientific">Trema orientale</name>
    <name type="common">Charcoal tree</name>
    <name type="synonym">Celtis orientalis</name>
    <dbReference type="NCBI Taxonomy" id="63057"/>
    <lineage>
        <taxon>Eukaryota</taxon>
        <taxon>Viridiplantae</taxon>
        <taxon>Streptophyta</taxon>
        <taxon>Embryophyta</taxon>
        <taxon>Tracheophyta</taxon>
        <taxon>Spermatophyta</taxon>
        <taxon>Magnoliopsida</taxon>
        <taxon>eudicotyledons</taxon>
        <taxon>Gunneridae</taxon>
        <taxon>Pentapetalae</taxon>
        <taxon>rosids</taxon>
        <taxon>fabids</taxon>
        <taxon>Rosales</taxon>
        <taxon>Cannabaceae</taxon>
        <taxon>Trema</taxon>
    </lineage>
</organism>
<reference evidence="2" key="1">
    <citation type="submission" date="2016-06" db="EMBL/GenBank/DDBJ databases">
        <title>Parallel loss of symbiosis genes in relatives of nitrogen-fixing non-legume Parasponia.</title>
        <authorList>
            <person name="Van Velzen R."/>
            <person name="Holmer R."/>
            <person name="Bu F."/>
            <person name="Rutten L."/>
            <person name="Van Zeijl A."/>
            <person name="Liu W."/>
            <person name="Santuari L."/>
            <person name="Cao Q."/>
            <person name="Sharma T."/>
            <person name="Shen D."/>
            <person name="Roswanjaya Y."/>
            <person name="Wardhani T."/>
            <person name="Kalhor M.S."/>
            <person name="Jansen J."/>
            <person name="Van den Hoogen J."/>
            <person name="Gungor B."/>
            <person name="Hartog M."/>
            <person name="Hontelez J."/>
            <person name="Verver J."/>
            <person name="Yang W.-C."/>
            <person name="Schijlen E."/>
            <person name="Repin R."/>
            <person name="Schilthuizen M."/>
            <person name="Schranz E."/>
            <person name="Heidstra R."/>
            <person name="Miyata K."/>
            <person name="Fedorova E."/>
            <person name="Kohlen W."/>
            <person name="Bisseling T."/>
            <person name="Smit S."/>
            <person name="Geurts R."/>
        </authorList>
    </citation>
    <scope>NUCLEOTIDE SEQUENCE [LARGE SCALE GENOMIC DNA]</scope>
    <source>
        <strain evidence="2">cv. RG33-2</strain>
    </source>
</reference>
<sequence>MARKFEKRETGCSVERKWVLVRRDGFVAEKEGGKREELGFFVLGLSRVASVLQIPTGFSFGHIAIMYGL</sequence>
<name>A0A2P5BDL2_TREOI</name>
<evidence type="ECO:0000313" key="2">
    <source>
        <dbReference type="Proteomes" id="UP000237000"/>
    </source>
</evidence>
<accession>A0A2P5BDL2</accession>
<dbReference type="AlphaFoldDB" id="A0A2P5BDL2"/>
<gene>
    <name evidence="1" type="ORF">TorRG33x02_324720</name>
</gene>
<comment type="caution">
    <text evidence="1">The sequence shown here is derived from an EMBL/GenBank/DDBJ whole genome shotgun (WGS) entry which is preliminary data.</text>
</comment>
<evidence type="ECO:0000313" key="1">
    <source>
        <dbReference type="EMBL" id="PON46881.1"/>
    </source>
</evidence>
<proteinExistence type="predicted"/>
<dbReference type="EMBL" id="JXTC01000545">
    <property type="protein sequence ID" value="PON46881.1"/>
    <property type="molecule type" value="Genomic_DNA"/>
</dbReference>
<dbReference type="Proteomes" id="UP000237000">
    <property type="component" value="Unassembled WGS sequence"/>
</dbReference>
<protein>
    <submittedName>
        <fullName evidence="1">Uncharacterized protein</fullName>
    </submittedName>
</protein>
<keyword evidence="2" id="KW-1185">Reference proteome</keyword>
<dbReference type="InParanoid" id="A0A2P5BDL2"/>